<dbReference type="InterPro" id="IPR017871">
    <property type="entry name" value="ABC_transporter-like_CS"/>
</dbReference>
<dbReference type="InterPro" id="IPR005116">
    <property type="entry name" value="Transp-assoc_OB_typ1"/>
</dbReference>
<evidence type="ECO:0000259" key="7">
    <source>
        <dbReference type="PROSITE" id="PS51866"/>
    </source>
</evidence>
<proteinExistence type="predicted"/>
<dbReference type="Gene3D" id="2.40.50.100">
    <property type="match status" value="1"/>
</dbReference>
<evidence type="ECO:0000256" key="3">
    <source>
        <dbReference type="ARBA" id="ARBA00022741"/>
    </source>
</evidence>
<dbReference type="SUPFAM" id="SSF52540">
    <property type="entry name" value="P-loop containing nucleoside triphosphate hydrolases"/>
    <property type="match status" value="1"/>
</dbReference>
<dbReference type="InterPro" id="IPR003593">
    <property type="entry name" value="AAA+_ATPase"/>
</dbReference>
<keyword evidence="1" id="KW-0813">Transport</keyword>
<dbReference type="SUPFAM" id="SSF50331">
    <property type="entry name" value="MOP-like"/>
    <property type="match status" value="1"/>
</dbReference>
<keyword evidence="2 5" id="KW-0500">Molybdenum</keyword>
<dbReference type="Gene3D" id="3.40.50.300">
    <property type="entry name" value="P-loop containing nucleotide triphosphate hydrolases"/>
    <property type="match status" value="1"/>
</dbReference>
<keyword evidence="4" id="KW-0067">ATP-binding</keyword>
<dbReference type="AlphaFoldDB" id="A0A077M7X2"/>
<dbReference type="InterPro" id="IPR027417">
    <property type="entry name" value="P-loop_NTPase"/>
</dbReference>
<dbReference type="Pfam" id="PF00005">
    <property type="entry name" value="ABC_tran"/>
    <property type="match status" value="1"/>
</dbReference>
<feature type="domain" description="Mop" evidence="7">
    <location>
        <begin position="324"/>
        <end position="388"/>
    </location>
</feature>
<comment type="caution">
    <text evidence="8">The sequence shown here is derived from an EMBL/GenBank/DDBJ whole genome shotgun (WGS) entry which is preliminary data.</text>
</comment>
<feature type="domain" description="ABC transporter" evidence="6">
    <location>
        <begin position="7"/>
        <end position="245"/>
    </location>
</feature>
<reference evidence="8 9" key="1">
    <citation type="journal article" date="2013" name="ISME J.">
        <title>A metabolic model for members of the genus Tetrasphaera involved in enhanced biological phosphorus removal.</title>
        <authorList>
            <person name="Kristiansen R."/>
            <person name="Nguyen H.T.T."/>
            <person name="Saunders A.M."/>
            <person name="Nielsen J.L."/>
            <person name="Wimmer R."/>
            <person name="Le V.Q."/>
            <person name="McIlroy S.J."/>
            <person name="Petrovski S."/>
            <person name="Seviour R.J."/>
            <person name="Calteau A."/>
            <person name="Nielsen K.L."/>
            <person name="Nielsen P.H."/>
        </authorList>
    </citation>
    <scope>NUCLEOTIDE SEQUENCE [LARGE SCALE GENOMIC DNA]</scope>
    <source>
        <strain evidence="8 9">Ben 74</strain>
    </source>
</reference>
<gene>
    <name evidence="8" type="ORF">BN13_20011</name>
</gene>
<dbReference type="InterPro" id="IPR003439">
    <property type="entry name" value="ABC_transporter-like_ATP-bd"/>
</dbReference>
<dbReference type="PROSITE" id="PS50893">
    <property type="entry name" value="ABC_TRANSPORTER_2"/>
    <property type="match status" value="1"/>
</dbReference>
<dbReference type="OrthoDB" id="9112331at2"/>
<dbReference type="STRING" id="1193518.BN13_20011"/>
<dbReference type="Pfam" id="PF03459">
    <property type="entry name" value="TOBE"/>
    <property type="match status" value="1"/>
</dbReference>
<dbReference type="InterPro" id="IPR004606">
    <property type="entry name" value="Mop_domain"/>
</dbReference>
<dbReference type="InterPro" id="IPR050093">
    <property type="entry name" value="ABC_SmlMolc_Importer"/>
</dbReference>
<dbReference type="RefSeq" id="WP_084733469.1">
    <property type="nucleotide sequence ID" value="NZ_HF571038.1"/>
</dbReference>
<dbReference type="GO" id="GO:0005524">
    <property type="term" value="F:ATP binding"/>
    <property type="evidence" value="ECO:0007669"/>
    <property type="project" value="UniProtKB-KW"/>
</dbReference>
<evidence type="ECO:0000313" key="8">
    <source>
        <dbReference type="EMBL" id="CCI52689.1"/>
    </source>
</evidence>
<dbReference type="EMBL" id="CAJC01000112">
    <property type="protein sequence ID" value="CCI52689.1"/>
    <property type="molecule type" value="Genomic_DNA"/>
</dbReference>
<keyword evidence="3" id="KW-0547">Nucleotide-binding</keyword>
<name>A0A077M7X2_9MICO</name>
<keyword evidence="9" id="KW-1185">Reference proteome</keyword>
<dbReference type="Proteomes" id="UP000035720">
    <property type="component" value="Unassembled WGS sequence"/>
</dbReference>
<accession>A0A077M7X2</accession>
<dbReference type="PROSITE" id="PS51866">
    <property type="entry name" value="MOP"/>
    <property type="match status" value="1"/>
</dbReference>
<dbReference type="PANTHER" id="PTHR42781">
    <property type="entry name" value="SPERMIDINE/PUTRESCINE IMPORT ATP-BINDING PROTEIN POTA"/>
    <property type="match status" value="1"/>
</dbReference>
<dbReference type="PANTHER" id="PTHR42781:SF4">
    <property type="entry name" value="SPERMIDINE_PUTRESCINE IMPORT ATP-BINDING PROTEIN POTA"/>
    <property type="match status" value="1"/>
</dbReference>
<sequence length="401" mass="41741">MSSVDAIARADLLVTATLGHPPFTLNADVRFPAGQVVGVLGPNGAGKTTLLRGIAGLAPVRSGRIRLGERTFDDEATGEFVTPQERRVGVVFQDYRLFPRMSVRDNVAFGLRAAGRPRPYARAVADAWLARVGLADLAERRPGALSGGQAQRVALARALATDPEVLLLDEPLAALDAGTRAATRSWLRSHLAEVAGPVVVVTHDPLEAMVLTDRLVVLDAGGVVQQGSPAEVARRPAGEWVATLLGLNFYRGYLDAATGTVLLDGGGHLVTSSGGEFESRRDSGLDAGPDSGLVAGLDPALRSGPALVTLSPSAVTVHTSKPHDASPRNVWPGRITHLEALGGRVRLDVAGEPSALVDLTAASVAELGLGPGVPVWLSAKATEVEVYRAAPARDVEVADSP</sequence>
<evidence type="ECO:0000259" key="6">
    <source>
        <dbReference type="PROSITE" id="PS50893"/>
    </source>
</evidence>
<dbReference type="SMART" id="SM00382">
    <property type="entry name" value="AAA"/>
    <property type="match status" value="1"/>
</dbReference>
<evidence type="ECO:0000256" key="4">
    <source>
        <dbReference type="ARBA" id="ARBA00022840"/>
    </source>
</evidence>
<evidence type="ECO:0000256" key="1">
    <source>
        <dbReference type="ARBA" id="ARBA00022448"/>
    </source>
</evidence>
<dbReference type="InterPro" id="IPR008995">
    <property type="entry name" value="Mo/tungstate-bd_C_term_dom"/>
</dbReference>
<evidence type="ECO:0000313" key="9">
    <source>
        <dbReference type="Proteomes" id="UP000035720"/>
    </source>
</evidence>
<organism evidence="8 9">
    <name type="scientific">Nostocoides jenkinsii Ben 74</name>
    <dbReference type="NCBI Taxonomy" id="1193518"/>
    <lineage>
        <taxon>Bacteria</taxon>
        <taxon>Bacillati</taxon>
        <taxon>Actinomycetota</taxon>
        <taxon>Actinomycetes</taxon>
        <taxon>Micrococcales</taxon>
        <taxon>Intrasporangiaceae</taxon>
        <taxon>Nostocoides</taxon>
    </lineage>
</organism>
<dbReference type="PROSITE" id="PS00211">
    <property type="entry name" value="ABC_TRANSPORTER_1"/>
    <property type="match status" value="1"/>
</dbReference>
<dbReference type="GO" id="GO:0015689">
    <property type="term" value="P:molybdate ion transport"/>
    <property type="evidence" value="ECO:0007669"/>
    <property type="project" value="InterPro"/>
</dbReference>
<protein>
    <submittedName>
        <fullName evidence="8">Molybdate ABC transporter, ATPase subunit</fullName>
    </submittedName>
</protein>
<dbReference type="GO" id="GO:0016887">
    <property type="term" value="F:ATP hydrolysis activity"/>
    <property type="evidence" value="ECO:0007669"/>
    <property type="project" value="InterPro"/>
</dbReference>
<evidence type="ECO:0000256" key="5">
    <source>
        <dbReference type="PROSITE-ProRule" id="PRU01213"/>
    </source>
</evidence>
<evidence type="ECO:0000256" key="2">
    <source>
        <dbReference type="ARBA" id="ARBA00022505"/>
    </source>
</evidence>